<dbReference type="EMBL" id="JAAHCF010000008">
    <property type="protein sequence ID" value="KAK8150700.1"/>
    <property type="molecule type" value="Genomic_DNA"/>
</dbReference>
<evidence type="ECO:0000313" key="1">
    <source>
        <dbReference type="EMBL" id="KAK8150700.1"/>
    </source>
</evidence>
<protein>
    <submittedName>
        <fullName evidence="1">Uncharacterized protein</fullName>
    </submittedName>
</protein>
<evidence type="ECO:0000313" key="2">
    <source>
        <dbReference type="Proteomes" id="UP001397290"/>
    </source>
</evidence>
<keyword evidence="2" id="KW-1185">Reference proteome</keyword>
<dbReference type="Proteomes" id="UP001397290">
    <property type="component" value="Unassembled WGS sequence"/>
</dbReference>
<organism evidence="1 2">
    <name type="scientific">Beauveria asiatica</name>
    <dbReference type="NCBI Taxonomy" id="1069075"/>
    <lineage>
        <taxon>Eukaryota</taxon>
        <taxon>Fungi</taxon>
        <taxon>Dikarya</taxon>
        <taxon>Ascomycota</taxon>
        <taxon>Pezizomycotina</taxon>
        <taxon>Sordariomycetes</taxon>
        <taxon>Hypocreomycetidae</taxon>
        <taxon>Hypocreales</taxon>
        <taxon>Cordycipitaceae</taxon>
        <taxon>Beauveria</taxon>
    </lineage>
</organism>
<proteinExistence type="predicted"/>
<comment type="caution">
    <text evidence="1">The sequence shown here is derived from an EMBL/GenBank/DDBJ whole genome shotgun (WGS) entry which is preliminary data.</text>
</comment>
<accession>A0AAW0S927</accession>
<name>A0AAW0S927_9HYPO</name>
<reference evidence="1 2" key="1">
    <citation type="submission" date="2020-02" db="EMBL/GenBank/DDBJ databases">
        <title>Comparative genomics of the hypocrealean fungal genus Beauvera.</title>
        <authorList>
            <person name="Showalter D.N."/>
            <person name="Bushley K.E."/>
            <person name="Rehner S.A."/>
        </authorList>
    </citation>
    <scope>NUCLEOTIDE SEQUENCE [LARGE SCALE GENOMIC DNA]</scope>
    <source>
        <strain evidence="1 2">ARSEF4384</strain>
    </source>
</reference>
<dbReference type="AlphaFoldDB" id="A0AAW0S927"/>
<gene>
    <name evidence="1" type="ORF">G3M48_009590</name>
</gene>
<sequence>MRGICNELKAFDARGCDITEDCILRELEKVQVLPKFMVSTTLGAAVQQRDGTCRFLVGFARGQNPIAGGNNSLACIAEVTYTDDNKEQLSDECRYVMNDHCYPSGLPYSLCIHTNDNMKDGYIDYGANHVDFHDDGCKTESYASPSGDGTF</sequence>